<dbReference type="AlphaFoldDB" id="A0A381NEQ0"/>
<protein>
    <recommendedName>
        <fullName evidence="3">DUF4381 domain-containing protein</fullName>
    </recommendedName>
</protein>
<name>A0A381NEQ0_9ZZZZ</name>
<dbReference type="Pfam" id="PF14316">
    <property type="entry name" value="DUF4381"/>
    <property type="match status" value="1"/>
</dbReference>
<reference evidence="2" key="1">
    <citation type="submission" date="2018-05" db="EMBL/GenBank/DDBJ databases">
        <authorList>
            <person name="Lanie J.A."/>
            <person name="Ng W.-L."/>
            <person name="Kazmierczak K.M."/>
            <person name="Andrzejewski T.M."/>
            <person name="Davidsen T.M."/>
            <person name="Wayne K.J."/>
            <person name="Tettelin H."/>
            <person name="Glass J.I."/>
            <person name="Rusch D."/>
            <person name="Podicherti R."/>
            <person name="Tsui H.-C.T."/>
            <person name="Winkler M.E."/>
        </authorList>
    </citation>
    <scope>NUCLEOTIDE SEQUENCE</scope>
</reference>
<accession>A0A381NEQ0</accession>
<sequence length="163" mass="18528">MADIHLPVDVTYWPPAIGWWVLVIFILTGGYLLVKRYIQYKNLHKICSRALAELDRCYQDFRTIENENTDSLKILYVNQVNSVLRRVALVHFPQAGVASLGGDDWVDFIRKKGDSSGLNEEIAAAISYGRFQTKCDVDVDALNNLGHNWINSLYLGKRKPIST</sequence>
<evidence type="ECO:0008006" key="3">
    <source>
        <dbReference type="Google" id="ProtNLM"/>
    </source>
</evidence>
<evidence type="ECO:0000256" key="1">
    <source>
        <dbReference type="SAM" id="Phobius"/>
    </source>
</evidence>
<keyword evidence="1" id="KW-1133">Transmembrane helix</keyword>
<organism evidence="2">
    <name type="scientific">marine metagenome</name>
    <dbReference type="NCBI Taxonomy" id="408172"/>
    <lineage>
        <taxon>unclassified sequences</taxon>
        <taxon>metagenomes</taxon>
        <taxon>ecological metagenomes</taxon>
    </lineage>
</organism>
<gene>
    <name evidence="2" type="ORF">METZ01_LOCUS5905</name>
</gene>
<feature type="transmembrane region" description="Helical" evidence="1">
    <location>
        <begin position="12"/>
        <end position="34"/>
    </location>
</feature>
<keyword evidence="1" id="KW-0812">Transmembrane</keyword>
<proteinExistence type="predicted"/>
<keyword evidence="1" id="KW-0472">Membrane</keyword>
<dbReference type="InterPro" id="IPR025489">
    <property type="entry name" value="DUF4381"/>
</dbReference>
<dbReference type="EMBL" id="UINC01000310">
    <property type="protein sequence ID" value="SUZ53051.1"/>
    <property type="molecule type" value="Genomic_DNA"/>
</dbReference>
<evidence type="ECO:0000313" key="2">
    <source>
        <dbReference type="EMBL" id="SUZ53051.1"/>
    </source>
</evidence>